<dbReference type="KEGG" id="aten:116291926"/>
<dbReference type="PANTHER" id="PTHR33332">
    <property type="entry name" value="REVERSE TRANSCRIPTASE DOMAIN-CONTAINING PROTEIN"/>
    <property type="match status" value="1"/>
</dbReference>
<dbReference type="OrthoDB" id="419189at2759"/>
<accession>A0A6P8HQS2</accession>
<sequence>METLLMEIRRWMSTNMLKLNDDKTEIIALEGPRRNRVELPPMIIGNEVIPVSKSVRLLGVDMDSNMTLKGHICCVAKKCFATLRNMFKIRRCLNETAAKAMVHTMVTSNIDYCNVLLCGLPQSTLKYLSKIQKISLRFISQSAKYGHVTPVLKDLHCLPIEQRIEYEVLVMNSLHNTSRN</sequence>
<dbReference type="GeneID" id="116291926"/>
<dbReference type="InParanoid" id="A0A6P8HQS2"/>
<reference evidence="2" key="1">
    <citation type="submission" date="2025-08" db="UniProtKB">
        <authorList>
            <consortium name="RefSeq"/>
        </authorList>
    </citation>
    <scope>IDENTIFICATION</scope>
    <source>
        <tissue evidence="2">Tentacle</tissue>
    </source>
</reference>
<keyword evidence="1" id="KW-1185">Reference proteome</keyword>
<gene>
    <name evidence="2" type="primary">LOC116291926</name>
</gene>
<evidence type="ECO:0000313" key="2">
    <source>
        <dbReference type="RefSeq" id="XP_031555020.1"/>
    </source>
</evidence>
<dbReference type="AlphaFoldDB" id="A0A6P8HQS2"/>
<dbReference type="Proteomes" id="UP000515163">
    <property type="component" value="Unplaced"/>
</dbReference>
<proteinExistence type="predicted"/>
<protein>
    <submittedName>
        <fullName evidence="2">Uncharacterized protein LOC116291926</fullName>
    </submittedName>
</protein>
<name>A0A6P8HQS2_ACTTE</name>
<organism evidence="1 2">
    <name type="scientific">Actinia tenebrosa</name>
    <name type="common">Australian red waratah sea anemone</name>
    <dbReference type="NCBI Taxonomy" id="6105"/>
    <lineage>
        <taxon>Eukaryota</taxon>
        <taxon>Metazoa</taxon>
        <taxon>Cnidaria</taxon>
        <taxon>Anthozoa</taxon>
        <taxon>Hexacorallia</taxon>
        <taxon>Actiniaria</taxon>
        <taxon>Actiniidae</taxon>
        <taxon>Actinia</taxon>
    </lineage>
</organism>
<evidence type="ECO:0000313" key="1">
    <source>
        <dbReference type="Proteomes" id="UP000515163"/>
    </source>
</evidence>
<dbReference type="RefSeq" id="XP_031555020.1">
    <property type="nucleotide sequence ID" value="XM_031699160.1"/>
</dbReference>